<protein>
    <submittedName>
        <fullName evidence="1">Tal-like protein 4A</fullName>
    </submittedName>
</protein>
<proteinExistence type="evidence at transcript level"/>
<name>A3RLR5_BOMMO</name>
<evidence type="ECO:0000313" key="2">
    <source>
        <dbReference type="EnsemblMetazoa" id="NP_001127963.1"/>
    </source>
</evidence>
<accession>A3RLR5</accession>
<reference evidence="2" key="3">
    <citation type="submission" date="2022-06" db="UniProtKB">
        <authorList>
            <consortium name="EnsemblMetazoa"/>
        </authorList>
    </citation>
    <scope>IDENTIFICATION</scope>
    <source>
        <strain evidence="2">p50T (Dazao)</strain>
    </source>
</reference>
<dbReference type="EMBL" id="EF427620">
    <property type="protein sequence ID" value="ABO09848.1"/>
    <property type="molecule type" value="mRNA"/>
</dbReference>
<reference evidence="3" key="2">
    <citation type="journal article" date="2008" name="Insect Biochem. Mol. Biol.">
        <title>The genome of a lepidopteran model insect, the silkworm Bombyx mori.</title>
        <authorList>
            <consortium name="International Silkworm Genome Consortium"/>
        </authorList>
    </citation>
    <scope>NUCLEOTIDE SEQUENCE [LARGE SCALE GENOMIC DNA]</scope>
    <source>
        <strain evidence="3">p50T</strain>
    </source>
</reference>
<gene>
    <name evidence="2" type="primary">100101224</name>
</gene>
<sequence length="10" mass="1125">MTGLDPTEVY</sequence>
<dbReference type="Proteomes" id="UP000005204">
    <property type="component" value="Unassembled WGS sequence"/>
</dbReference>
<reference evidence="1" key="1">
    <citation type="journal article" date="2007" name="PLoS Biol.">
        <title>Peptides encoded by short ORFs control development and define a new eukaryotic gene family.</title>
        <authorList>
            <person name="Galindo M.I."/>
            <person name="Pueyo J.I."/>
            <person name="Fouix S."/>
            <person name="Bishop S.A."/>
            <person name="Couso J.P."/>
        </authorList>
    </citation>
    <scope>NUCLEOTIDE SEQUENCE</scope>
</reference>
<organism evidence="1">
    <name type="scientific">Bombyx mori</name>
    <name type="common">Silk moth</name>
    <dbReference type="NCBI Taxonomy" id="7091"/>
    <lineage>
        <taxon>Eukaryota</taxon>
        <taxon>Metazoa</taxon>
        <taxon>Ecdysozoa</taxon>
        <taxon>Arthropoda</taxon>
        <taxon>Hexapoda</taxon>
        <taxon>Insecta</taxon>
        <taxon>Pterygota</taxon>
        <taxon>Neoptera</taxon>
        <taxon>Endopterygota</taxon>
        <taxon>Lepidoptera</taxon>
        <taxon>Glossata</taxon>
        <taxon>Ditrysia</taxon>
        <taxon>Bombycoidea</taxon>
        <taxon>Bombycidae</taxon>
        <taxon>Bombycinae</taxon>
        <taxon>Bombyx</taxon>
    </lineage>
</organism>
<evidence type="ECO:0000313" key="3">
    <source>
        <dbReference type="Proteomes" id="UP000005204"/>
    </source>
</evidence>
<keyword evidence="3" id="KW-1185">Reference proteome</keyword>
<dbReference type="EnsemblMetazoa" id="NM_001134491.1">
    <property type="protein sequence ID" value="NP_001127963.1"/>
    <property type="gene ID" value="GeneID_100101224"/>
</dbReference>
<evidence type="ECO:0000313" key="1">
    <source>
        <dbReference type="EMBL" id="ABO09848.1"/>
    </source>
</evidence>